<protein>
    <submittedName>
        <fullName evidence="2">Uncharacterized protein</fullName>
    </submittedName>
</protein>
<dbReference type="EMBL" id="CP022603">
    <property type="protein sequence ID" value="ASV84896.1"/>
    <property type="molecule type" value="Genomic_DNA"/>
</dbReference>
<evidence type="ECO:0000313" key="2">
    <source>
        <dbReference type="EMBL" id="ASV84896.1"/>
    </source>
</evidence>
<gene>
    <name evidence="2" type="ORF">CES85_5700</name>
</gene>
<accession>A0A248UE03</accession>
<evidence type="ECO:0000256" key="1">
    <source>
        <dbReference type="SAM" id="MobiDB-lite"/>
    </source>
</evidence>
<reference evidence="2 3" key="1">
    <citation type="submission" date="2017-07" db="EMBL/GenBank/DDBJ databases">
        <title>Phylogenetic study on the rhizospheric bacterium Ochrobactrum sp. A44.</title>
        <authorList>
            <person name="Krzyzanowska D.M."/>
            <person name="Ossowicki A."/>
            <person name="Rajewska M."/>
            <person name="Maciag T."/>
            <person name="Kaczynski Z."/>
            <person name="Czerwicka M."/>
            <person name="Jafra S."/>
        </authorList>
    </citation>
    <scope>NUCLEOTIDE SEQUENCE [LARGE SCALE GENOMIC DNA]</scope>
    <source>
        <strain evidence="2 3">A44</strain>
    </source>
</reference>
<sequence length="38" mass="4112">MLPEKKGMSGTQAGETASRGALRRTELSDAMFGSVQRR</sequence>
<dbReference type="AlphaFoldDB" id="A0A248UE03"/>
<dbReference type="Proteomes" id="UP000215256">
    <property type="component" value="Chromosome 2"/>
</dbReference>
<evidence type="ECO:0000313" key="3">
    <source>
        <dbReference type="Proteomes" id="UP000215256"/>
    </source>
</evidence>
<proteinExistence type="predicted"/>
<feature type="region of interest" description="Disordered" evidence="1">
    <location>
        <begin position="1"/>
        <end position="38"/>
    </location>
</feature>
<name>A0A248UE03_9HYPH</name>
<dbReference type="KEGG" id="och:CES85_5700"/>
<organism evidence="2 3">
    <name type="scientific">Ochrobactrum quorumnocens</name>
    <dbReference type="NCBI Taxonomy" id="271865"/>
    <lineage>
        <taxon>Bacteria</taxon>
        <taxon>Pseudomonadati</taxon>
        <taxon>Pseudomonadota</taxon>
        <taxon>Alphaproteobacteria</taxon>
        <taxon>Hyphomicrobiales</taxon>
        <taxon>Brucellaceae</taxon>
        <taxon>Brucella/Ochrobactrum group</taxon>
        <taxon>Ochrobactrum</taxon>
    </lineage>
</organism>